<keyword evidence="3" id="KW-1185">Reference proteome</keyword>
<accession>A0A1M5Z4Q7</accession>
<gene>
    <name evidence="2" type="ORF">VA7868_02287</name>
</gene>
<evidence type="ECO:0000313" key="2">
    <source>
        <dbReference type="EMBL" id="SHI19199.1"/>
    </source>
</evidence>
<organism evidence="2 3">
    <name type="scientific">Vibrio aerogenes CECT 7868</name>
    <dbReference type="NCBI Taxonomy" id="1216006"/>
    <lineage>
        <taxon>Bacteria</taxon>
        <taxon>Pseudomonadati</taxon>
        <taxon>Pseudomonadota</taxon>
        <taxon>Gammaproteobacteria</taxon>
        <taxon>Vibrionales</taxon>
        <taxon>Vibrionaceae</taxon>
        <taxon>Vibrio</taxon>
    </lineage>
</organism>
<sequence>MSKQMVMAVIYDFIIHTLSPFLDNKNIQEQSPPTSPHPEQNSGRILKLSEQDMSTNPLK</sequence>
<name>A0A1M5Z4Q7_9VIBR</name>
<evidence type="ECO:0000313" key="3">
    <source>
        <dbReference type="Proteomes" id="UP000184608"/>
    </source>
</evidence>
<dbReference type="Proteomes" id="UP000184608">
    <property type="component" value="Unassembled WGS sequence"/>
</dbReference>
<protein>
    <submittedName>
        <fullName evidence="2">Uncharacterized protein</fullName>
    </submittedName>
</protein>
<feature type="compositionally biased region" description="Polar residues" evidence="1">
    <location>
        <begin position="25"/>
        <end position="43"/>
    </location>
</feature>
<evidence type="ECO:0000256" key="1">
    <source>
        <dbReference type="SAM" id="MobiDB-lite"/>
    </source>
</evidence>
<dbReference type="AlphaFoldDB" id="A0A1M5Z4Q7"/>
<proteinExistence type="predicted"/>
<reference evidence="2 3" key="1">
    <citation type="submission" date="2016-11" db="EMBL/GenBank/DDBJ databases">
        <authorList>
            <person name="Jaros S."/>
            <person name="Januszkiewicz K."/>
            <person name="Wedrychowicz H."/>
        </authorList>
    </citation>
    <scope>NUCLEOTIDE SEQUENCE [LARGE SCALE GENOMIC DNA]</scope>
    <source>
        <strain evidence="2 3">CECT 7868</strain>
    </source>
</reference>
<feature type="region of interest" description="Disordered" evidence="1">
    <location>
        <begin position="24"/>
        <end position="59"/>
    </location>
</feature>
<dbReference type="EMBL" id="FQXZ01000022">
    <property type="protein sequence ID" value="SHI19199.1"/>
    <property type="molecule type" value="Genomic_DNA"/>
</dbReference>